<dbReference type="EMBL" id="CM056795">
    <property type="protein sequence ID" value="KAJ8720826.1"/>
    <property type="molecule type" value="Genomic_DNA"/>
</dbReference>
<protein>
    <submittedName>
        <fullName evidence="1">Uncharacterized protein</fullName>
    </submittedName>
</protein>
<name>A0ACC2QPC5_9NEOP</name>
<evidence type="ECO:0000313" key="1">
    <source>
        <dbReference type="EMBL" id="KAJ8720826.1"/>
    </source>
</evidence>
<evidence type="ECO:0000313" key="2">
    <source>
        <dbReference type="Proteomes" id="UP001231649"/>
    </source>
</evidence>
<keyword evidence="2" id="KW-1185">Reference proteome</keyword>
<gene>
    <name evidence="1" type="ORF">PYW08_006291</name>
</gene>
<proteinExistence type="predicted"/>
<comment type="caution">
    <text evidence="1">The sequence shown here is derived from an EMBL/GenBank/DDBJ whole genome shotgun (WGS) entry which is preliminary data.</text>
</comment>
<sequence>MANKQEEDWIQIADEFYQRTNFPNVIGAIDGKHIRMVKPQHSGSSFYNYKKYFLCVLMTWTDADYKFVSIDVGAFGTSSDSEIFKSSNMSKRLIANQLDIPDGRHLPNDENGRVIPFYVVGDEAFGLSSKILRPNAKRNLNYTKRIFNYRHTRARRIVECTFGILANKWRIFYRPIDVNIDFCVQIIKACCILHNYVRVKDGIQIQDTFYECPLSNFRTRNNMSGVTNNISELNVRQYLSSYFVTPHSSISI</sequence>
<accession>A0ACC2QPC5</accession>
<reference evidence="1" key="1">
    <citation type="submission" date="2023-03" db="EMBL/GenBank/DDBJ databases">
        <title>Chromosome-level genomes of two armyworms, Mythimna separata and Mythimna loreyi, provide insights into the biosynthesis and reception of sex pheromones.</title>
        <authorList>
            <person name="Zhao H."/>
        </authorList>
    </citation>
    <scope>NUCLEOTIDE SEQUENCE</scope>
    <source>
        <strain evidence="1">BeijingLab</strain>
    </source>
</reference>
<organism evidence="1 2">
    <name type="scientific">Mythimna loreyi</name>
    <dbReference type="NCBI Taxonomy" id="667449"/>
    <lineage>
        <taxon>Eukaryota</taxon>
        <taxon>Metazoa</taxon>
        <taxon>Ecdysozoa</taxon>
        <taxon>Arthropoda</taxon>
        <taxon>Hexapoda</taxon>
        <taxon>Insecta</taxon>
        <taxon>Pterygota</taxon>
        <taxon>Neoptera</taxon>
        <taxon>Endopterygota</taxon>
        <taxon>Lepidoptera</taxon>
        <taxon>Glossata</taxon>
        <taxon>Ditrysia</taxon>
        <taxon>Noctuoidea</taxon>
        <taxon>Noctuidae</taxon>
        <taxon>Noctuinae</taxon>
        <taxon>Hadenini</taxon>
        <taxon>Mythimna</taxon>
    </lineage>
</organism>
<dbReference type="Proteomes" id="UP001231649">
    <property type="component" value="Chromosome 19"/>
</dbReference>